<feature type="compositionally biased region" description="Basic and acidic residues" evidence="1">
    <location>
        <begin position="89"/>
        <end position="105"/>
    </location>
</feature>
<feature type="compositionally biased region" description="Basic and acidic residues" evidence="1">
    <location>
        <begin position="25"/>
        <end position="37"/>
    </location>
</feature>
<keyword evidence="3" id="KW-1185">Reference proteome</keyword>
<proteinExistence type="predicted"/>
<sequence length="514" mass="58264">MMSSQSMFVVRLAQPTCPTNTRSETPAKAKTDRKDPPAEFLWINAQEENPRDRAASREKQSFIRARHHRLKKEARMQSLQTSMEPLPADGDHPPAEAADYHRSSDVDCQDSGYESSVNPQSPVIYQSLEACISMAFPFLSRPTNQSMTIYLKHYQVHATKLCFPLGDKQITFRYLRTALNHPALVQILLSTSAFHRATVHSVTGAPSQMVRTSTQDAIRLRSETIKSLQAILIKPYEFYSEATLRAAEANVEAVRAHEKAIKKIVDALGGLNNLGYDAISILYVCDLMRGLINDYPVQLNKSWKWEFKVRKDCFFLWELCQTETPPFVGRRFFNSSWSSGLHPQLRSTLRSLQQLVSFYENVGASSREQTRMDNDGLLLLNHELLSLAHDHSLPAFQDTLRLAVLVYTVVRIRGFAGMPCAGIFVRNLRRSLQKGILSLESTAPDLLMWMLFIGSLASGGRDCHSWFLAQLQQTAGRLSLEKWDDALVVLQEFFFVCRPSDGPVKELWKSAFQE</sequence>
<dbReference type="EMBL" id="JAPQKN010000008">
    <property type="protein sequence ID" value="KAJ5151406.1"/>
    <property type="molecule type" value="Genomic_DNA"/>
</dbReference>
<dbReference type="OrthoDB" id="3469225at2759"/>
<feature type="region of interest" description="Disordered" evidence="1">
    <location>
        <begin position="1"/>
        <end position="59"/>
    </location>
</feature>
<feature type="region of interest" description="Disordered" evidence="1">
    <location>
        <begin position="83"/>
        <end position="115"/>
    </location>
</feature>
<protein>
    <submittedName>
        <fullName evidence="2">Uncharacterized protein</fullName>
    </submittedName>
</protein>
<dbReference type="Pfam" id="PF11951">
    <property type="entry name" value="Fungal_trans_2"/>
    <property type="match status" value="1"/>
</dbReference>
<organism evidence="2 3">
    <name type="scientific">Penicillium canariense</name>
    <dbReference type="NCBI Taxonomy" id="189055"/>
    <lineage>
        <taxon>Eukaryota</taxon>
        <taxon>Fungi</taxon>
        <taxon>Dikarya</taxon>
        <taxon>Ascomycota</taxon>
        <taxon>Pezizomycotina</taxon>
        <taxon>Eurotiomycetes</taxon>
        <taxon>Eurotiomycetidae</taxon>
        <taxon>Eurotiales</taxon>
        <taxon>Aspergillaceae</taxon>
        <taxon>Penicillium</taxon>
    </lineage>
</organism>
<dbReference type="PANTHER" id="PTHR37540">
    <property type="entry name" value="TRANSCRIPTION FACTOR (ACR-2), PUTATIVE-RELATED-RELATED"/>
    <property type="match status" value="1"/>
</dbReference>
<evidence type="ECO:0000256" key="1">
    <source>
        <dbReference type="SAM" id="MobiDB-lite"/>
    </source>
</evidence>
<name>A0A9W9HL23_9EURO</name>
<accession>A0A9W9HL23</accession>
<dbReference type="RefSeq" id="XP_056538739.1">
    <property type="nucleotide sequence ID" value="XM_056692782.1"/>
</dbReference>
<dbReference type="Proteomes" id="UP001149163">
    <property type="component" value="Unassembled WGS sequence"/>
</dbReference>
<reference evidence="2" key="1">
    <citation type="submission" date="2022-11" db="EMBL/GenBank/DDBJ databases">
        <authorList>
            <person name="Petersen C."/>
        </authorList>
    </citation>
    <scope>NUCLEOTIDE SEQUENCE</scope>
    <source>
        <strain evidence="2">IBT 26290</strain>
    </source>
</reference>
<dbReference type="InterPro" id="IPR021858">
    <property type="entry name" value="Fun_TF"/>
</dbReference>
<comment type="caution">
    <text evidence="2">The sequence shown here is derived from an EMBL/GenBank/DDBJ whole genome shotgun (WGS) entry which is preliminary data.</text>
</comment>
<reference evidence="2" key="2">
    <citation type="journal article" date="2023" name="IMA Fungus">
        <title>Comparative genomic study of the Penicillium genus elucidates a diverse pangenome and 15 lateral gene transfer events.</title>
        <authorList>
            <person name="Petersen C."/>
            <person name="Sorensen T."/>
            <person name="Nielsen M.R."/>
            <person name="Sondergaard T.E."/>
            <person name="Sorensen J.L."/>
            <person name="Fitzpatrick D.A."/>
            <person name="Frisvad J.C."/>
            <person name="Nielsen K.L."/>
        </authorList>
    </citation>
    <scope>NUCLEOTIDE SEQUENCE</scope>
    <source>
        <strain evidence="2">IBT 26290</strain>
    </source>
</reference>
<evidence type="ECO:0000313" key="3">
    <source>
        <dbReference type="Proteomes" id="UP001149163"/>
    </source>
</evidence>
<dbReference type="GeneID" id="81431958"/>
<evidence type="ECO:0000313" key="2">
    <source>
        <dbReference type="EMBL" id="KAJ5151406.1"/>
    </source>
</evidence>
<feature type="compositionally biased region" description="Basic and acidic residues" evidence="1">
    <location>
        <begin position="48"/>
        <end position="59"/>
    </location>
</feature>
<dbReference type="AlphaFoldDB" id="A0A9W9HL23"/>
<gene>
    <name evidence="2" type="ORF">N7482_010658</name>
</gene>
<dbReference type="PANTHER" id="PTHR37540:SF5">
    <property type="entry name" value="TRANSCRIPTION FACTOR DOMAIN-CONTAINING PROTEIN"/>
    <property type="match status" value="1"/>
</dbReference>